<feature type="compositionally biased region" description="Low complexity" evidence="1">
    <location>
        <begin position="17"/>
        <end position="38"/>
    </location>
</feature>
<evidence type="ECO:0000313" key="2">
    <source>
        <dbReference type="EMBL" id="KAK4326022.1"/>
    </source>
</evidence>
<evidence type="ECO:0000256" key="1">
    <source>
        <dbReference type="SAM" id="MobiDB-lite"/>
    </source>
</evidence>
<dbReference type="Proteomes" id="UP001292094">
    <property type="component" value="Unassembled WGS sequence"/>
</dbReference>
<comment type="caution">
    <text evidence="2">The sequence shown here is derived from an EMBL/GenBank/DDBJ whole genome shotgun (WGS) entry which is preliminary data.</text>
</comment>
<gene>
    <name evidence="2" type="ORF">Pmani_003445</name>
</gene>
<keyword evidence="3" id="KW-1185">Reference proteome</keyword>
<protein>
    <submittedName>
        <fullName evidence="2">Uncharacterized protein</fullName>
    </submittedName>
</protein>
<sequence length="170" mass="18409">MQLFSSSLSPVRPGFRPTPTTPTFPHSSSTSPSLLTSSYLFRSIEKKRKRRLDFSSSSSEDEKGVDDPAPTATPVRAGTACKARGGRARGGRRGQRRVGGRRGQFIAGAARQTDRDLSPPSPTSLSPHSPPPRSPSPHQDVVDAIVWRECDDQTPADFQFHNQTAGTITP</sequence>
<proteinExistence type="predicted"/>
<feature type="compositionally biased region" description="Basic residues" evidence="1">
    <location>
        <begin position="84"/>
        <end position="100"/>
    </location>
</feature>
<feature type="region of interest" description="Disordered" evidence="1">
    <location>
        <begin position="1"/>
        <end position="144"/>
    </location>
</feature>
<dbReference type="EMBL" id="JAWZYT010000253">
    <property type="protein sequence ID" value="KAK4326022.1"/>
    <property type="molecule type" value="Genomic_DNA"/>
</dbReference>
<name>A0AAE1QIX1_9EUCA</name>
<organism evidence="2 3">
    <name type="scientific">Petrolisthes manimaculis</name>
    <dbReference type="NCBI Taxonomy" id="1843537"/>
    <lineage>
        <taxon>Eukaryota</taxon>
        <taxon>Metazoa</taxon>
        <taxon>Ecdysozoa</taxon>
        <taxon>Arthropoda</taxon>
        <taxon>Crustacea</taxon>
        <taxon>Multicrustacea</taxon>
        <taxon>Malacostraca</taxon>
        <taxon>Eumalacostraca</taxon>
        <taxon>Eucarida</taxon>
        <taxon>Decapoda</taxon>
        <taxon>Pleocyemata</taxon>
        <taxon>Anomura</taxon>
        <taxon>Galatheoidea</taxon>
        <taxon>Porcellanidae</taxon>
        <taxon>Petrolisthes</taxon>
    </lineage>
</organism>
<evidence type="ECO:0000313" key="3">
    <source>
        <dbReference type="Proteomes" id="UP001292094"/>
    </source>
</evidence>
<reference evidence="2" key="1">
    <citation type="submission" date="2023-11" db="EMBL/GenBank/DDBJ databases">
        <title>Genome assemblies of two species of porcelain crab, Petrolisthes cinctipes and Petrolisthes manimaculis (Anomura: Porcellanidae).</title>
        <authorList>
            <person name="Angst P."/>
        </authorList>
    </citation>
    <scope>NUCLEOTIDE SEQUENCE</scope>
    <source>
        <strain evidence="2">PB745_02</strain>
        <tissue evidence="2">Gill</tissue>
    </source>
</reference>
<accession>A0AAE1QIX1</accession>
<dbReference type="AlphaFoldDB" id="A0AAE1QIX1"/>